<dbReference type="RefSeq" id="WP_369894786.1">
    <property type="nucleotide sequence ID" value="NZ_JBGFFX010000001.1"/>
</dbReference>
<dbReference type="InterPro" id="IPR036388">
    <property type="entry name" value="WH-like_DNA-bd_sf"/>
</dbReference>
<evidence type="ECO:0000313" key="2">
    <source>
        <dbReference type="EMBL" id="MEY8769454.1"/>
    </source>
</evidence>
<dbReference type="InterPro" id="IPR035965">
    <property type="entry name" value="PAS-like_dom_sf"/>
</dbReference>
<name>A0ABV4E3L1_9GAMM</name>
<dbReference type="SUPFAM" id="SSF55785">
    <property type="entry name" value="PYP-like sensor domain (PAS domain)"/>
    <property type="match status" value="1"/>
</dbReference>
<accession>A0ABV4E3L1</accession>
<dbReference type="SUPFAM" id="SSF46894">
    <property type="entry name" value="C-terminal effector domain of the bipartite response regulators"/>
    <property type="match status" value="1"/>
</dbReference>
<gene>
    <name evidence="2" type="ORF">AB6T85_03235</name>
</gene>
<dbReference type="EMBL" id="JBGFFX010000001">
    <property type="protein sequence ID" value="MEY8769454.1"/>
    <property type="molecule type" value="Genomic_DNA"/>
</dbReference>
<proteinExistence type="predicted"/>
<keyword evidence="3" id="KW-1185">Reference proteome</keyword>
<dbReference type="InterPro" id="IPR013656">
    <property type="entry name" value="PAS_4"/>
</dbReference>
<evidence type="ECO:0000313" key="3">
    <source>
        <dbReference type="Proteomes" id="UP001565243"/>
    </source>
</evidence>
<feature type="domain" description="PAS fold-4" evidence="1">
    <location>
        <begin position="10"/>
        <end position="114"/>
    </location>
</feature>
<dbReference type="Pfam" id="PF08448">
    <property type="entry name" value="PAS_4"/>
    <property type="match status" value="1"/>
</dbReference>
<evidence type="ECO:0000259" key="1">
    <source>
        <dbReference type="Pfam" id="PF08448"/>
    </source>
</evidence>
<dbReference type="Gene3D" id="3.30.450.20">
    <property type="entry name" value="PAS domain"/>
    <property type="match status" value="1"/>
</dbReference>
<dbReference type="CDD" id="cd00130">
    <property type="entry name" value="PAS"/>
    <property type="match status" value="1"/>
</dbReference>
<reference evidence="2 3" key="1">
    <citation type="submission" date="2024-07" db="EMBL/GenBank/DDBJ databases">
        <authorList>
            <person name="Hebao G."/>
        </authorList>
    </citation>
    <scope>NUCLEOTIDE SEQUENCE [LARGE SCALE GENOMIC DNA]</scope>
    <source>
        <strain evidence="2 3">ACCC 02193</strain>
    </source>
</reference>
<comment type="caution">
    <text evidence="2">The sequence shown here is derived from an EMBL/GenBank/DDBJ whole genome shotgun (WGS) entry which is preliminary data.</text>
</comment>
<protein>
    <submittedName>
        <fullName evidence="2">PAS domain-containing protein</fullName>
    </submittedName>
</protein>
<organism evidence="2 3">
    <name type="scientific">Erwinia aeris</name>
    <dbReference type="NCBI Taxonomy" id="3239803"/>
    <lineage>
        <taxon>Bacteria</taxon>
        <taxon>Pseudomonadati</taxon>
        <taxon>Pseudomonadota</taxon>
        <taxon>Gammaproteobacteria</taxon>
        <taxon>Enterobacterales</taxon>
        <taxon>Erwiniaceae</taxon>
        <taxon>Erwinia</taxon>
    </lineage>
</organism>
<dbReference type="InterPro" id="IPR000014">
    <property type="entry name" value="PAS"/>
</dbReference>
<dbReference type="Proteomes" id="UP001565243">
    <property type="component" value="Unassembled WGS sequence"/>
</dbReference>
<sequence>MDYYFSYSLFGWVIKDASSRYVYANQKACRYFSQPFEKIKGCTDKDLFPDLCDFHDRITKDDKKIIATGAMSIVLRIFNQEGNNRKQAYLVEKRLWRLPDGSPGIICNYIEITNVYFSTFLCQHSRKPLTFTAPSPLFTNREWEVILLLLCGMKRDRMSAMLNVSKLTLRNRIARCCEKANVMHGVALIQYCQRKGWDNYIPPFFLKKGYITFSGKFG</sequence>
<dbReference type="Gene3D" id="1.10.10.10">
    <property type="entry name" value="Winged helix-like DNA-binding domain superfamily/Winged helix DNA-binding domain"/>
    <property type="match status" value="1"/>
</dbReference>
<dbReference type="InterPro" id="IPR016032">
    <property type="entry name" value="Sig_transdc_resp-reg_C-effctor"/>
</dbReference>